<evidence type="ECO:0000313" key="2">
    <source>
        <dbReference type="Proteomes" id="UP000827872"/>
    </source>
</evidence>
<evidence type="ECO:0000313" key="1">
    <source>
        <dbReference type="EMBL" id="KAH7992190.1"/>
    </source>
</evidence>
<accession>A0ACB8EI79</accession>
<dbReference type="Proteomes" id="UP000827872">
    <property type="component" value="Linkage Group LG03"/>
</dbReference>
<sequence>MGEWVETEVGRGETGKDRAGRELKLSSLLMLTLYSTFPSQTECANYIRVLYPLNRTHLLACGTGAFHPICAFIYVGHRGEHVFSLDPTSIESGRGRCPHEPNRAFASIFVGGDLYTGLTADFLGRDPVIFRTMGHRSSLRTEMDQRLLNAPKFVAAYLIPDNDDWENDKVYFFFTEKAVESDSKGRAIFSRVGRICVAC</sequence>
<dbReference type="EMBL" id="CM037616">
    <property type="protein sequence ID" value="KAH7992190.1"/>
    <property type="molecule type" value="Genomic_DNA"/>
</dbReference>
<organism evidence="1 2">
    <name type="scientific">Sphaerodactylus townsendi</name>
    <dbReference type="NCBI Taxonomy" id="933632"/>
    <lineage>
        <taxon>Eukaryota</taxon>
        <taxon>Metazoa</taxon>
        <taxon>Chordata</taxon>
        <taxon>Craniata</taxon>
        <taxon>Vertebrata</taxon>
        <taxon>Euteleostomi</taxon>
        <taxon>Lepidosauria</taxon>
        <taxon>Squamata</taxon>
        <taxon>Bifurcata</taxon>
        <taxon>Gekkota</taxon>
        <taxon>Sphaerodactylidae</taxon>
        <taxon>Sphaerodactylus</taxon>
    </lineage>
</organism>
<keyword evidence="2" id="KW-1185">Reference proteome</keyword>
<gene>
    <name evidence="1" type="primary">SEMA3G_2</name>
    <name evidence="1" type="ORF">K3G42_020350</name>
</gene>
<comment type="caution">
    <text evidence="1">The sequence shown here is derived from an EMBL/GenBank/DDBJ whole genome shotgun (WGS) entry which is preliminary data.</text>
</comment>
<protein>
    <submittedName>
        <fullName evidence="1">Semaphorin-3G</fullName>
    </submittedName>
</protein>
<proteinExistence type="predicted"/>
<name>A0ACB8EI79_9SAUR</name>
<reference evidence="1" key="1">
    <citation type="submission" date="2021-08" db="EMBL/GenBank/DDBJ databases">
        <title>The first chromosome-level gecko genome reveals the dynamic sex chromosomes of Neotropical dwarf geckos (Sphaerodactylidae: Sphaerodactylus).</title>
        <authorList>
            <person name="Pinto B.J."/>
            <person name="Keating S.E."/>
            <person name="Gamble T."/>
        </authorList>
    </citation>
    <scope>NUCLEOTIDE SEQUENCE</scope>
    <source>
        <strain evidence="1">TG3544</strain>
    </source>
</reference>